<dbReference type="PANTHER" id="PTHR23011:SF28">
    <property type="entry name" value="CYCLIC NUCLEOTIDE-BINDING DOMAIN CONTAINING PROTEIN"/>
    <property type="match status" value="1"/>
</dbReference>
<sequence length="209" mass="23872">MDKDYTVKEFYKGEVIFRQGSIGQKAYILKKGKVQVLVGGRDGEDTTVAVIEPVHVFGEMALLLDDKRTATIKAVEFAEVIEVDRETFKQTLDGSPGIVVNILNAMAERLKLTTEKVIELPDLTTGVCEILGLVSEHSKDILYDTTVKTIIRLFGIEEKQLEEEFKKLQNFRFLELKINAKEQKVIKLLPREFSLSKVMDMYRITQRKD</sequence>
<feature type="domain" description="Cyclic nucleotide-binding" evidence="1">
    <location>
        <begin position="1"/>
        <end position="109"/>
    </location>
</feature>
<dbReference type="AlphaFoldDB" id="A0A3B0R0K1"/>
<dbReference type="InterPro" id="IPR000595">
    <property type="entry name" value="cNMP-bd_dom"/>
</dbReference>
<dbReference type="InterPro" id="IPR018488">
    <property type="entry name" value="cNMP-bd_CS"/>
</dbReference>
<accession>A0A3B0R0K1</accession>
<dbReference type="Pfam" id="PF00027">
    <property type="entry name" value="cNMP_binding"/>
    <property type="match status" value="1"/>
</dbReference>
<dbReference type="EMBL" id="UOEA01000104">
    <property type="protein sequence ID" value="VAV85859.1"/>
    <property type="molecule type" value="Genomic_DNA"/>
</dbReference>
<dbReference type="PANTHER" id="PTHR23011">
    <property type="entry name" value="CYCLIC NUCLEOTIDE-BINDING DOMAIN CONTAINING PROTEIN"/>
    <property type="match status" value="1"/>
</dbReference>
<dbReference type="InterPro" id="IPR018490">
    <property type="entry name" value="cNMP-bd_dom_sf"/>
</dbReference>
<organism evidence="2">
    <name type="scientific">hydrothermal vent metagenome</name>
    <dbReference type="NCBI Taxonomy" id="652676"/>
    <lineage>
        <taxon>unclassified sequences</taxon>
        <taxon>metagenomes</taxon>
        <taxon>ecological metagenomes</taxon>
    </lineage>
</organism>
<dbReference type="PROSITE" id="PS00889">
    <property type="entry name" value="CNMP_BINDING_2"/>
    <property type="match status" value="1"/>
</dbReference>
<dbReference type="PROSITE" id="PS50042">
    <property type="entry name" value="CNMP_BINDING_3"/>
    <property type="match status" value="1"/>
</dbReference>
<dbReference type="Gene3D" id="2.60.120.10">
    <property type="entry name" value="Jelly Rolls"/>
    <property type="match status" value="1"/>
</dbReference>
<proteinExistence type="predicted"/>
<name>A0A3B0R0K1_9ZZZZ</name>
<protein>
    <recommendedName>
        <fullName evidence="1">Cyclic nucleotide-binding domain-containing protein</fullName>
    </recommendedName>
</protein>
<dbReference type="SMART" id="SM00100">
    <property type="entry name" value="cNMP"/>
    <property type="match status" value="1"/>
</dbReference>
<evidence type="ECO:0000313" key="2">
    <source>
        <dbReference type="EMBL" id="VAV85859.1"/>
    </source>
</evidence>
<dbReference type="SUPFAM" id="SSF51206">
    <property type="entry name" value="cAMP-binding domain-like"/>
    <property type="match status" value="1"/>
</dbReference>
<reference evidence="2" key="1">
    <citation type="submission" date="2018-06" db="EMBL/GenBank/DDBJ databases">
        <authorList>
            <person name="Zhirakovskaya E."/>
        </authorList>
    </citation>
    <scope>NUCLEOTIDE SEQUENCE</scope>
</reference>
<gene>
    <name evidence="2" type="ORF">MNBD_DELTA01-914</name>
</gene>
<dbReference type="InterPro" id="IPR014710">
    <property type="entry name" value="RmlC-like_jellyroll"/>
</dbReference>
<dbReference type="CDD" id="cd00038">
    <property type="entry name" value="CAP_ED"/>
    <property type="match status" value="1"/>
</dbReference>
<evidence type="ECO:0000259" key="1">
    <source>
        <dbReference type="PROSITE" id="PS50042"/>
    </source>
</evidence>